<evidence type="ECO:0000313" key="2">
    <source>
        <dbReference type="EMBL" id="CAL1685116.1"/>
    </source>
</evidence>
<dbReference type="Proteomes" id="UP001497644">
    <property type="component" value="Chromosome 6"/>
</dbReference>
<evidence type="ECO:0000256" key="1">
    <source>
        <dbReference type="SAM" id="MobiDB-lite"/>
    </source>
</evidence>
<sequence>MPTDGGNTSAGTGRGMVSNPATESGTVQAPVSISNPFNVDPFDPRQETLKRWLQRLEGAFQVFRICEDSERVAYLLHLLA</sequence>
<keyword evidence="3" id="KW-1185">Reference proteome</keyword>
<protein>
    <submittedName>
        <fullName evidence="2">Uncharacterized protein</fullName>
    </submittedName>
</protein>
<accession>A0AAV2NXB2</accession>
<gene>
    <name evidence="2" type="ORF">LPLAT_LOCUS10678</name>
</gene>
<dbReference type="AlphaFoldDB" id="A0AAV2NXB2"/>
<name>A0AAV2NXB2_9HYME</name>
<proteinExistence type="predicted"/>
<feature type="compositionally biased region" description="Polar residues" evidence="1">
    <location>
        <begin position="19"/>
        <end position="37"/>
    </location>
</feature>
<reference evidence="2" key="1">
    <citation type="submission" date="2024-04" db="EMBL/GenBank/DDBJ databases">
        <authorList>
            <consortium name="Molecular Ecology Group"/>
        </authorList>
    </citation>
    <scope>NUCLEOTIDE SEQUENCE</scope>
</reference>
<evidence type="ECO:0000313" key="3">
    <source>
        <dbReference type="Proteomes" id="UP001497644"/>
    </source>
</evidence>
<feature type="compositionally biased region" description="Polar residues" evidence="1">
    <location>
        <begin position="1"/>
        <end position="11"/>
    </location>
</feature>
<dbReference type="EMBL" id="OZ034829">
    <property type="protein sequence ID" value="CAL1685116.1"/>
    <property type="molecule type" value="Genomic_DNA"/>
</dbReference>
<feature type="region of interest" description="Disordered" evidence="1">
    <location>
        <begin position="1"/>
        <end position="40"/>
    </location>
</feature>
<organism evidence="2 3">
    <name type="scientific">Lasius platythorax</name>
    <dbReference type="NCBI Taxonomy" id="488582"/>
    <lineage>
        <taxon>Eukaryota</taxon>
        <taxon>Metazoa</taxon>
        <taxon>Ecdysozoa</taxon>
        <taxon>Arthropoda</taxon>
        <taxon>Hexapoda</taxon>
        <taxon>Insecta</taxon>
        <taxon>Pterygota</taxon>
        <taxon>Neoptera</taxon>
        <taxon>Endopterygota</taxon>
        <taxon>Hymenoptera</taxon>
        <taxon>Apocrita</taxon>
        <taxon>Aculeata</taxon>
        <taxon>Formicoidea</taxon>
        <taxon>Formicidae</taxon>
        <taxon>Formicinae</taxon>
        <taxon>Lasius</taxon>
        <taxon>Lasius</taxon>
    </lineage>
</organism>